<dbReference type="EMBL" id="FOSP01000025">
    <property type="protein sequence ID" value="SFK99607.1"/>
    <property type="molecule type" value="Genomic_DNA"/>
</dbReference>
<name>A0A1I4E4S5_9PROT</name>
<evidence type="ECO:0000313" key="1">
    <source>
        <dbReference type="EMBL" id="SFK99607.1"/>
    </source>
</evidence>
<proteinExistence type="predicted"/>
<organism evidence="1 2">
    <name type="scientific">Nitrosomonas aestuarii</name>
    <dbReference type="NCBI Taxonomy" id="52441"/>
    <lineage>
        <taxon>Bacteria</taxon>
        <taxon>Pseudomonadati</taxon>
        <taxon>Pseudomonadota</taxon>
        <taxon>Betaproteobacteria</taxon>
        <taxon>Nitrosomonadales</taxon>
        <taxon>Nitrosomonadaceae</taxon>
        <taxon>Nitrosomonas</taxon>
    </lineage>
</organism>
<protein>
    <submittedName>
        <fullName evidence="1">Uncharacterized protein</fullName>
    </submittedName>
</protein>
<keyword evidence="2" id="KW-1185">Reference proteome</keyword>
<accession>A0A1I4E4S5</accession>
<dbReference type="AlphaFoldDB" id="A0A1I4E4S5"/>
<evidence type="ECO:0000313" key="2">
    <source>
        <dbReference type="Proteomes" id="UP000199533"/>
    </source>
</evidence>
<gene>
    <name evidence="1" type="ORF">SAMN05216302_102517</name>
</gene>
<reference evidence="2" key="1">
    <citation type="submission" date="2016-10" db="EMBL/GenBank/DDBJ databases">
        <authorList>
            <person name="Varghese N."/>
            <person name="Submissions S."/>
        </authorList>
    </citation>
    <scope>NUCLEOTIDE SEQUENCE [LARGE SCALE GENOMIC DNA]</scope>
    <source>
        <strain evidence="2">Nm69</strain>
    </source>
</reference>
<dbReference type="Proteomes" id="UP000199533">
    <property type="component" value="Unassembled WGS sequence"/>
</dbReference>
<sequence>MVVGFVAEQVGSSLEQIMKWFAGMAADEDEDCDFRFLICHVLLEHPHKKIYPCRKT</sequence>